<feature type="active site" description="Proton acceptor" evidence="15">
    <location>
        <position position="255"/>
    </location>
</feature>
<dbReference type="InterPro" id="IPR003043">
    <property type="entry name" value="Uropor_MeTrfase_CS"/>
</dbReference>
<dbReference type="InterPro" id="IPR035996">
    <property type="entry name" value="4pyrrol_Methylase_sf"/>
</dbReference>
<proteinExistence type="inferred from homology"/>
<evidence type="ECO:0000256" key="12">
    <source>
        <dbReference type="ARBA" id="ARBA00025705"/>
    </source>
</evidence>
<protein>
    <submittedName>
        <fullName evidence="20">Uroporphyrinogen-III C-methyltransferase</fullName>
        <ecNumber evidence="20">2.1.1.107</ecNumber>
    </submittedName>
</protein>
<dbReference type="InterPro" id="IPR019478">
    <property type="entry name" value="Sirohaem_synthase_dimer_dom"/>
</dbReference>
<dbReference type="EMBL" id="VHSH01000002">
    <property type="protein sequence ID" value="TQV81935.1"/>
    <property type="molecule type" value="Genomic_DNA"/>
</dbReference>
<dbReference type="Pfam" id="PF00590">
    <property type="entry name" value="TP_methylase"/>
    <property type="match status" value="1"/>
</dbReference>
<dbReference type="Gene3D" id="1.10.8.210">
    <property type="entry name" value="Sirohaem synthase, dimerisation domain"/>
    <property type="match status" value="1"/>
</dbReference>
<dbReference type="Gene3D" id="3.30.950.10">
    <property type="entry name" value="Methyltransferase, Cobalt-precorrin-4 Transmethylase, Domain 2"/>
    <property type="match status" value="1"/>
</dbReference>
<dbReference type="PROSITE" id="PS00840">
    <property type="entry name" value="SUMT_2"/>
    <property type="match status" value="1"/>
</dbReference>
<dbReference type="InterPro" id="IPR036291">
    <property type="entry name" value="NAD(P)-bd_dom_sf"/>
</dbReference>
<evidence type="ECO:0000256" key="16">
    <source>
        <dbReference type="RuleBase" id="RU003960"/>
    </source>
</evidence>
<evidence type="ECO:0000313" key="20">
    <source>
        <dbReference type="EMBL" id="TQV81935.1"/>
    </source>
</evidence>
<feature type="domain" description="Siroheme synthase central" evidence="19">
    <location>
        <begin position="124"/>
        <end position="151"/>
    </location>
</feature>
<dbReference type="InterPro" id="IPR000878">
    <property type="entry name" value="4pyrrol_Mease"/>
</dbReference>
<accession>A0A545TXI7</accession>
<comment type="pathway">
    <text evidence="1">Porphyrin-containing compound metabolism; siroheme biosynthesis; sirohydrochlorin from precorrin-2: step 1/1.</text>
</comment>
<evidence type="ECO:0000259" key="18">
    <source>
        <dbReference type="Pfam" id="PF10414"/>
    </source>
</evidence>
<dbReference type="OrthoDB" id="9815856at2"/>
<feature type="active site" description="Proton donor" evidence="15">
    <location>
        <position position="277"/>
    </location>
</feature>
<evidence type="ECO:0000256" key="1">
    <source>
        <dbReference type="ARBA" id="ARBA00005010"/>
    </source>
</evidence>
<keyword evidence="3" id="KW-0169">Cobalamin biosynthesis</keyword>
<evidence type="ECO:0000256" key="8">
    <source>
        <dbReference type="ARBA" id="ARBA00023027"/>
    </source>
</evidence>
<evidence type="ECO:0000259" key="17">
    <source>
        <dbReference type="Pfam" id="PF00590"/>
    </source>
</evidence>
<dbReference type="GO" id="GO:0004851">
    <property type="term" value="F:uroporphyrin-III C-methyltransferase activity"/>
    <property type="evidence" value="ECO:0007669"/>
    <property type="project" value="UniProtKB-EC"/>
</dbReference>
<keyword evidence="21" id="KW-1185">Reference proteome</keyword>
<dbReference type="Pfam" id="PF13241">
    <property type="entry name" value="NAD_binding_7"/>
    <property type="match status" value="1"/>
</dbReference>
<dbReference type="Proteomes" id="UP000315252">
    <property type="component" value="Unassembled WGS sequence"/>
</dbReference>
<reference evidence="20 21" key="1">
    <citation type="submission" date="2019-06" db="EMBL/GenBank/DDBJ databases">
        <title>Whole genome sequence for Rhodospirillaceae sp. R148.</title>
        <authorList>
            <person name="Wang G."/>
        </authorList>
    </citation>
    <scope>NUCLEOTIDE SEQUENCE [LARGE SCALE GENOMIC DNA]</scope>
    <source>
        <strain evidence="20 21">R148</strain>
    </source>
</reference>
<evidence type="ECO:0000256" key="2">
    <source>
        <dbReference type="ARBA" id="ARBA00005879"/>
    </source>
</evidence>
<keyword evidence="11" id="KW-0511">Multifunctional enzyme</keyword>
<dbReference type="Gene3D" id="3.40.1010.10">
    <property type="entry name" value="Cobalt-precorrin-4 Transmethylase, Domain 1"/>
    <property type="match status" value="1"/>
</dbReference>
<keyword evidence="4 16" id="KW-0489">Methyltransferase</keyword>
<dbReference type="GO" id="GO:0032259">
    <property type="term" value="P:methylation"/>
    <property type="evidence" value="ECO:0007669"/>
    <property type="project" value="UniProtKB-KW"/>
</dbReference>
<evidence type="ECO:0000256" key="5">
    <source>
        <dbReference type="ARBA" id="ARBA00022679"/>
    </source>
</evidence>
<dbReference type="NCBIfam" id="NF004790">
    <property type="entry name" value="PRK06136.1"/>
    <property type="match status" value="1"/>
</dbReference>
<evidence type="ECO:0000256" key="3">
    <source>
        <dbReference type="ARBA" id="ARBA00022573"/>
    </source>
</evidence>
<dbReference type="NCBIfam" id="NF007922">
    <property type="entry name" value="PRK10637.1"/>
    <property type="match status" value="1"/>
</dbReference>
<comment type="pathway">
    <text evidence="12">Porphyrin-containing compound metabolism; siroheme biosynthesis; precorrin-2 from uroporphyrinogen III: step 1/1.</text>
</comment>
<dbReference type="InterPro" id="IPR014776">
    <property type="entry name" value="4pyrrole_Mease_sub2"/>
</dbReference>
<dbReference type="NCBIfam" id="TIGR01470">
    <property type="entry name" value="cysG_Nterm"/>
    <property type="match status" value="1"/>
</dbReference>
<comment type="catalytic activity">
    <reaction evidence="13">
        <text>precorrin-2 + NAD(+) = sirohydrochlorin + NADH + 2 H(+)</text>
        <dbReference type="Rhea" id="RHEA:15613"/>
        <dbReference type="ChEBI" id="CHEBI:15378"/>
        <dbReference type="ChEBI" id="CHEBI:57540"/>
        <dbReference type="ChEBI" id="CHEBI:57945"/>
        <dbReference type="ChEBI" id="CHEBI:58351"/>
        <dbReference type="ChEBI" id="CHEBI:58827"/>
        <dbReference type="EC" id="1.3.1.76"/>
    </reaction>
</comment>
<evidence type="ECO:0000256" key="10">
    <source>
        <dbReference type="ARBA" id="ARBA00023244"/>
    </source>
</evidence>
<evidence type="ECO:0000256" key="11">
    <source>
        <dbReference type="ARBA" id="ARBA00023268"/>
    </source>
</evidence>
<evidence type="ECO:0000259" key="19">
    <source>
        <dbReference type="Pfam" id="PF14824"/>
    </source>
</evidence>
<organism evidence="20 21">
    <name type="scientific">Denitrobaculum tricleocarpae</name>
    <dbReference type="NCBI Taxonomy" id="2591009"/>
    <lineage>
        <taxon>Bacteria</taxon>
        <taxon>Pseudomonadati</taxon>
        <taxon>Pseudomonadota</taxon>
        <taxon>Alphaproteobacteria</taxon>
        <taxon>Rhodospirillales</taxon>
        <taxon>Rhodospirillaceae</taxon>
        <taxon>Denitrobaculum</taxon>
    </lineage>
</organism>
<keyword evidence="5 16" id="KW-0808">Transferase</keyword>
<dbReference type="GO" id="GO:0009236">
    <property type="term" value="P:cobalamin biosynthetic process"/>
    <property type="evidence" value="ECO:0007669"/>
    <property type="project" value="UniProtKB-KW"/>
</dbReference>
<comment type="pathway">
    <text evidence="14">Cofactor biosynthesis; adenosylcobalamin biosynthesis; precorrin-2 from uroporphyrinogen III: step 1/1.</text>
</comment>
<dbReference type="Gene3D" id="3.40.50.720">
    <property type="entry name" value="NAD(P)-binding Rossmann-like Domain"/>
    <property type="match status" value="1"/>
</dbReference>
<evidence type="ECO:0000256" key="15">
    <source>
        <dbReference type="PIRSR" id="PIRSR036426-1"/>
    </source>
</evidence>
<evidence type="ECO:0000256" key="9">
    <source>
        <dbReference type="ARBA" id="ARBA00023239"/>
    </source>
</evidence>
<dbReference type="AlphaFoldDB" id="A0A545TXI7"/>
<feature type="domain" description="Sirohaem synthase dimerisation" evidence="18">
    <location>
        <begin position="155"/>
        <end position="210"/>
    </location>
</feature>
<dbReference type="EC" id="2.1.1.107" evidence="20"/>
<dbReference type="RefSeq" id="WP_142895566.1">
    <property type="nucleotide sequence ID" value="NZ_ML660053.1"/>
</dbReference>
<dbReference type="NCBIfam" id="TIGR01469">
    <property type="entry name" value="cobA_cysG_Cterm"/>
    <property type="match status" value="1"/>
</dbReference>
<dbReference type="PIRSF" id="PIRSF036426">
    <property type="entry name" value="Sirohaem_synth"/>
    <property type="match status" value="1"/>
</dbReference>
<dbReference type="GO" id="GO:0051266">
    <property type="term" value="F:sirohydrochlorin ferrochelatase activity"/>
    <property type="evidence" value="ECO:0007669"/>
    <property type="project" value="InterPro"/>
</dbReference>
<keyword evidence="8" id="KW-0520">NAD</keyword>
<dbReference type="GO" id="GO:0051287">
    <property type="term" value="F:NAD binding"/>
    <property type="evidence" value="ECO:0007669"/>
    <property type="project" value="InterPro"/>
</dbReference>
<evidence type="ECO:0000256" key="7">
    <source>
        <dbReference type="ARBA" id="ARBA00023002"/>
    </source>
</evidence>
<dbReference type="InterPro" id="IPR037115">
    <property type="entry name" value="Sirohaem_synt_dimer_dom_sf"/>
</dbReference>
<gene>
    <name evidence="20" type="primary">cobA</name>
    <name evidence="20" type="ORF">FKG95_06790</name>
</gene>
<keyword evidence="10" id="KW-0627">Porphyrin biosynthesis</keyword>
<sequence>MRYFPTFFQLSEKACLVVGAGETALRKVRLLRKAGAEITVVTDALDPREIASELLTLERDTGLRIERRKFRTEDVEHRALVVSATEIPERDALVADTAREAGRPVNVVDRPDLSDFITPAIVDRDPITIAISSAGTAPVLARRLRSQIEAMLPARLGALAEFADSFRAAVKANIQDGRGRLRFWERFFDGPEAASVLSGDETAAREQMLTLVNAASARQTPKGRVAIVGAGPGDPDLLTFKAMRALQHADVVVYDKLVGPEILDYARRDAERIYVGKTRGHHTRSQDEINAILVREARLGKHVVRLKGGDPFIFGRGGEEQDMLAQHGIDVEVVPGITAAAGCAAASGIPLTHREHAQAVTFVTGHAKDGEPDLDWAALAGLKQTLVIYMGVSTIGRTCERLIEQGLNPQTPAAVIENGTLPEQRTVTGSLADLAALVAANGIKGPGLFIVGDVVSAAGGAATVASQAVAGISTKTEPLRRVAV</sequence>
<dbReference type="InterPro" id="IPR006366">
    <property type="entry name" value="CobA/CysG_C"/>
</dbReference>
<dbReference type="PANTHER" id="PTHR45790:SF1">
    <property type="entry name" value="SIROHEME SYNTHASE"/>
    <property type="match status" value="1"/>
</dbReference>
<evidence type="ECO:0000256" key="13">
    <source>
        <dbReference type="ARBA" id="ARBA00047561"/>
    </source>
</evidence>
<feature type="domain" description="Tetrapyrrole methylase" evidence="17">
    <location>
        <begin position="225"/>
        <end position="435"/>
    </location>
</feature>
<dbReference type="FunFam" id="3.30.950.10:FF:000001">
    <property type="entry name" value="Siroheme synthase"/>
    <property type="match status" value="1"/>
</dbReference>
<comment type="similarity">
    <text evidence="2 16">Belongs to the precorrin methyltransferase family.</text>
</comment>
<keyword evidence="9" id="KW-0456">Lyase</keyword>
<evidence type="ECO:0000256" key="6">
    <source>
        <dbReference type="ARBA" id="ARBA00022691"/>
    </source>
</evidence>
<dbReference type="InterPro" id="IPR012409">
    <property type="entry name" value="Sirohaem_synth"/>
</dbReference>
<dbReference type="FunFam" id="3.40.1010.10:FF:000001">
    <property type="entry name" value="Siroheme synthase"/>
    <property type="match status" value="1"/>
</dbReference>
<dbReference type="Pfam" id="PF10414">
    <property type="entry name" value="CysG_dimeriser"/>
    <property type="match status" value="1"/>
</dbReference>
<dbReference type="CDD" id="cd11642">
    <property type="entry name" value="SUMT"/>
    <property type="match status" value="1"/>
</dbReference>
<dbReference type="InterPro" id="IPR006367">
    <property type="entry name" value="Sirohaem_synthase_N"/>
</dbReference>
<dbReference type="Pfam" id="PF14824">
    <property type="entry name" value="Sirohm_synth_M"/>
    <property type="match status" value="1"/>
</dbReference>
<comment type="caution">
    <text evidence="20">The sequence shown here is derived from an EMBL/GenBank/DDBJ whole genome shotgun (WGS) entry which is preliminary data.</text>
</comment>
<dbReference type="GO" id="GO:0019354">
    <property type="term" value="P:siroheme biosynthetic process"/>
    <property type="evidence" value="ECO:0007669"/>
    <property type="project" value="UniProtKB-UniPathway"/>
</dbReference>
<dbReference type="GO" id="GO:0043115">
    <property type="term" value="F:precorrin-2 dehydrogenase activity"/>
    <property type="evidence" value="ECO:0007669"/>
    <property type="project" value="UniProtKB-EC"/>
</dbReference>
<dbReference type="InterPro" id="IPR014777">
    <property type="entry name" value="4pyrrole_Mease_sub1"/>
</dbReference>
<dbReference type="InterPro" id="IPR050161">
    <property type="entry name" value="Siro_Cobalamin_biosynth"/>
</dbReference>
<dbReference type="Gene3D" id="3.30.160.110">
    <property type="entry name" value="Siroheme synthase, domain 2"/>
    <property type="match status" value="1"/>
</dbReference>
<dbReference type="UniPathway" id="UPA00262">
    <property type="reaction ID" value="UER00211"/>
</dbReference>
<name>A0A545TXI7_9PROT</name>
<evidence type="ECO:0000256" key="4">
    <source>
        <dbReference type="ARBA" id="ARBA00022603"/>
    </source>
</evidence>
<keyword evidence="6" id="KW-0949">S-adenosyl-L-methionine</keyword>
<evidence type="ECO:0000313" key="21">
    <source>
        <dbReference type="Proteomes" id="UP000315252"/>
    </source>
</evidence>
<evidence type="ECO:0000256" key="14">
    <source>
        <dbReference type="ARBA" id="ARBA00060548"/>
    </source>
</evidence>
<dbReference type="SUPFAM" id="SSF75615">
    <property type="entry name" value="Siroheme synthase middle domains-like"/>
    <property type="match status" value="1"/>
</dbReference>
<keyword evidence="7" id="KW-0560">Oxidoreductase</keyword>
<dbReference type="SUPFAM" id="SSF51735">
    <property type="entry name" value="NAD(P)-binding Rossmann-fold domains"/>
    <property type="match status" value="1"/>
</dbReference>
<dbReference type="InterPro" id="IPR028281">
    <property type="entry name" value="Sirohaem_synthase_central"/>
</dbReference>
<dbReference type="SUPFAM" id="SSF53790">
    <property type="entry name" value="Tetrapyrrole methylase"/>
    <property type="match status" value="1"/>
</dbReference>
<dbReference type="PANTHER" id="PTHR45790">
    <property type="entry name" value="SIROHEME SYNTHASE-RELATED"/>
    <property type="match status" value="1"/>
</dbReference>